<comment type="caution">
    <text evidence="5">The sequence shown here is derived from an EMBL/GenBank/DDBJ whole genome shotgun (WGS) entry which is preliminary data.</text>
</comment>
<dbReference type="InterPro" id="IPR010982">
    <property type="entry name" value="Lambda_DNA-bd_dom_sf"/>
</dbReference>
<dbReference type="GO" id="GO:0003700">
    <property type="term" value="F:DNA-binding transcription factor activity"/>
    <property type="evidence" value="ECO:0007669"/>
    <property type="project" value="TreeGrafter"/>
</dbReference>
<organism evidence="5 6">
    <name type="scientific">Kitasatospora acidiphila</name>
    <dbReference type="NCBI Taxonomy" id="2567942"/>
    <lineage>
        <taxon>Bacteria</taxon>
        <taxon>Bacillati</taxon>
        <taxon>Actinomycetota</taxon>
        <taxon>Actinomycetes</taxon>
        <taxon>Kitasatosporales</taxon>
        <taxon>Streptomycetaceae</taxon>
        <taxon>Kitasatospora</taxon>
    </lineage>
</organism>
<evidence type="ECO:0000313" key="5">
    <source>
        <dbReference type="EMBL" id="TQF04735.1"/>
    </source>
</evidence>
<keyword evidence="6" id="KW-1185">Reference proteome</keyword>
<dbReference type="EMBL" id="VIGB01000003">
    <property type="protein sequence ID" value="TQF04735.1"/>
    <property type="molecule type" value="Genomic_DNA"/>
</dbReference>
<reference evidence="5 6" key="1">
    <citation type="submission" date="2019-06" db="EMBL/GenBank/DDBJ databases">
        <title>Description of Kitasatospora acidophila sp. nov. isolated from pine grove soil, and reclassification of Streptomyces novaecaesareae to Kitasatospora novaeceasareae comb. nov.</title>
        <authorList>
            <person name="Kim M.J."/>
        </authorList>
    </citation>
    <scope>NUCLEOTIDE SEQUENCE [LARGE SCALE GENOMIC DNA]</scope>
    <source>
        <strain evidence="5 6">MMS16-CNU292</strain>
    </source>
</reference>
<dbReference type="SMART" id="SM00530">
    <property type="entry name" value="HTH_XRE"/>
    <property type="match status" value="1"/>
</dbReference>
<keyword evidence="3" id="KW-0804">Transcription</keyword>
<evidence type="ECO:0000259" key="4">
    <source>
        <dbReference type="PROSITE" id="PS50943"/>
    </source>
</evidence>
<dbReference type="OrthoDB" id="73827at2"/>
<keyword evidence="1" id="KW-0805">Transcription regulation</keyword>
<dbReference type="GO" id="GO:0003677">
    <property type="term" value="F:DNA binding"/>
    <property type="evidence" value="ECO:0007669"/>
    <property type="project" value="UniProtKB-KW"/>
</dbReference>
<feature type="domain" description="HTH cro/C1-type" evidence="4">
    <location>
        <begin position="20"/>
        <end position="74"/>
    </location>
</feature>
<dbReference type="RefSeq" id="WP_141635290.1">
    <property type="nucleotide sequence ID" value="NZ_VIGB01000003.1"/>
</dbReference>
<dbReference type="PANTHER" id="PTHR46797:SF23">
    <property type="entry name" value="HTH-TYPE TRANSCRIPTIONAL REGULATOR SUTR"/>
    <property type="match status" value="1"/>
</dbReference>
<evidence type="ECO:0000256" key="2">
    <source>
        <dbReference type="ARBA" id="ARBA00023125"/>
    </source>
</evidence>
<evidence type="ECO:0000256" key="1">
    <source>
        <dbReference type="ARBA" id="ARBA00023015"/>
    </source>
</evidence>
<dbReference type="InterPro" id="IPR050807">
    <property type="entry name" value="TransReg_Diox_bact_type"/>
</dbReference>
<accession>A0A540W6T6</accession>
<dbReference type="Proteomes" id="UP000319103">
    <property type="component" value="Unassembled WGS sequence"/>
</dbReference>
<dbReference type="AlphaFoldDB" id="A0A540W6T6"/>
<name>A0A540W6T6_9ACTN</name>
<protein>
    <submittedName>
        <fullName evidence="5">Helix-turn-helix transcriptional regulator</fullName>
    </submittedName>
</protein>
<dbReference type="Pfam" id="PF01381">
    <property type="entry name" value="HTH_3"/>
    <property type="match status" value="1"/>
</dbReference>
<keyword evidence="2" id="KW-0238">DNA-binding</keyword>
<evidence type="ECO:0000313" key="6">
    <source>
        <dbReference type="Proteomes" id="UP000319103"/>
    </source>
</evidence>
<dbReference type="InterPro" id="IPR001387">
    <property type="entry name" value="Cro/C1-type_HTH"/>
</dbReference>
<dbReference type="SUPFAM" id="SSF47413">
    <property type="entry name" value="lambda repressor-like DNA-binding domains"/>
    <property type="match status" value="1"/>
</dbReference>
<sequence length="78" mass="8838">MPSDLPDWLIAQRVQVGHRIRDLRIQRGLSQEQLAHEAGIARHTVYRTELATHSASLDALGLIAETLGVPLWQLFRDE</sequence>
<dbReference type="PROSITE" id="PS50943">
    <property type="entry name" value="HTH_CROC1"/>
    <property type="match status" value="1"/>
</dbReference>
<dbReference type="Gene3D" id="1.10.260.40">
    <property type="entry name" value="lambda repressor-like DNA-binding domains"/>
    <property type="match status" value="1"/>
</dbReference>
<dbReference type="PANTHER" id="PTHR46797">
    <property type="entry name" value="HTH-TYPE TRANSCRIPTIONAL REGULATOR"/>
    <property type="match status" value="1"/>
</dbReference>
<gene>
    <name evidence="5" type="ORF">E6W39_24075</name>
</gene>
<proteinExistence type="predicted"/>
<dbReference type="CDD" id="cd00093">
    <property type="entry name" value="HTH_XRE"/>
    <property type="match status" value="1"/>
</dbReference>
<evidence type="ECO:0000256" key="3">
    <source>
        <dbReference type="ARBA" id="ARBA00023163"/>
    </source>
</evidence>
<dbReference type="GO" id="GO:0005829">
    <property type="term" value="C:cytosol"/>
    <property type="evidence" value="ECO:0007669"/>
    <property type="project" value="TreeGrafter"/>
</dbReference>